<feature type="compositionally biased region" description="Basic residues" evidence="1">
    <location>
        <begin position="1"/>
        <end position="11"/>
    </location>
</feature>
<sequence length="176" mass="18449">EERREERRRHRAPAEAGRRERVLPDGLHRPEREADHRVPQPSAPAGRGLRGGQEHAGHPGARRPGAARHRGLLHRPHGRGDRPRRRGGAGQGAGGFRPGVRRPPHREGGRGGPEALRPGAGAAAGRHSAPRGAAGADRRRPAGADGAPGGRDEPAHRRLCPRGGPAPAAEGRGGGL</sequence>
<feature type="compositionally biased region" description="Low complexity" evidence="1">
    <location>
        <begin position="161"/>
        <end position="170"/>
    </location>
</feature>
<reference evidence="2" key="1">
    <citation type="submission" date="2020-02" db="EMBL/GenBank/DDBJ databases">
        <authorList>
            <person name="Meier V. D."/>
        </authorList>
    </citation>
    <scope>NUCLEOTIDE SEQUENCE</scope>
    <source>
        <strain evidence="2">AVDCRST_MAG89</strain>
    </source>
</reference>
<name>A0A6J4KHH8_9BACT</name>
<evidence type="ECO:0000313" key="2">
    <source>
        <dbReference type="EMBL" id="CAA9304795.1"/>
    </source>
</evidence>
<accession>A0A6J4KHH8</accession>
<feature type="compositionally biased region" description="Low complexity" evidence="1">
    <location>
        <begin position="113"/>
        <end position="135"/>
    </location>
</feature>
<feature type="non-terminal residue" evidence="2">
    <location>
        <position position="176"/>
    </location>
</feature>
<organism evidence="2">
    <name type="scientific">uncultured Gemmatimonadota bacterium</name>
    <dbReference type="NCBI Taxonomy" id="203437"/>
    <lineage>
        <taxon>Bacteria</taxon>
        <taxon>Pseudomonadati</taxon>
        <taxon>Gemmatimonadota</taxon>
        <taxon>environmental samples</taxon>
    </lineage>
</organism>
<feature type="compositionally biased region" description="Basic residues" evidence="1">
    <location>
        <begin position="65"/>
        <end position="87"/>
    </location>
</feature>
<proteinExistence type="predicted"/>
<feature type="compositionally biased region" description="Gly residues" evidence="1">
    <location>
        <begin position="88"/>
        <end position="97"/>
    </location>
</feature>
<keyword evidence="2" id="KW-0689">Ribosomal protein</keyword>
<dbReference type="EMBL" id="CADCTV010000159">
    <property type="protein sequence ID" value="CAA9304795.1"/>
    <property type="molecule type" value="Genomic_DNA"/>
</dbReference>
<keyword evidence="2" id="KW-0687">Ribonucleoprotein</keyword>
<dbReference type="GO" id="GO:0005840">
    <property type="term" value="C:ribosome"/>
    <property type="evidence" value="ECO:0007669"/>
    <property type="project" value="UniProtKB-KW"/>
</dbReference>
<gene>
    <name evidence="2" type="ORF">AVDCRST_MAG89-728</name>
</gene>
<evidence type="ECO:0000256" key="1">
    <source>
        <dbReference type="SAM" id="MobiDB-lite"/>
    </source>
</evidence>
<feature type="non-terminal residue" evidence="2">
    <location>
        <position position="1"/>
    </location>
</feature>
<dbReference type="AlphaFoldDB" id="A0A6J4KHH8"/>
<feature type="region of interest" description="Disordered" evidence="1">
    <location>
        <begin position="1"/>
        <end position="176"/>
    </location>
</feature>
<feature type="compositionally biased region" description="Basic and acidic residues" evidence="1">
    <location>
        <begin position="12"/>
        <end position="38"/>
    </location>
</feature>
<protein>
    <submittedName>
        <fullName evidence="2">LSU ribosomal protein L10p (P0)</fullName>
    </submittedName>
</protein>